<dbReference type="GO" id="GO:0051082">
    <property type="term" value="F:unfolded protein binding"/>
    <property type="evidence" value="ECO:0007669"/>
    <property type="project" value="InterPro"/>
</dbReference>
<dbReference type="InterPro" id="IPR036410">
    <property type="entry name" value="HSP_DnaJ_Cys-rich_dom_sf"/>
</dbReference>
<evidence type="ECO:0000256" key="5">
    <source>
        <dbReference type="ARBA" id="ARBA00023186"/>
    </source>
</evidence>
<dbReference type="InterPro" id="IPR018253">
    <property type="entry name" value="DnaJ_domain_CS"/>
</dbReference>
<dbReference type="PANTHER" id="PTHR43096:SF52">
    <property type="entry name" value="DNAJ HOMOLOG 1, MITOCHONDRIAL-RELATED"/>
    <property type="match status" value="1"/>
</dbReference>
<dbReference type="InterPro" id="IPR002939">
    <property type="entry name" value="DnaJ_C"/>
</dbReference>
<dbReference type="InterPro" id="IPR001623">
    <property type="entry name" value="DnaJ_domain"/>
</dbReference>
<dbReference type="Gene3D" id="2.10.230.10">
    <property type="entry name" value="Heat shock protein DnaJ, cysteine-rich domain"/>
    <property type="match status" value="1"/>
</dbReference>
<protein>
    <recommendedName>
        <fullName evidence="6">DnaJ homolog 1, mitochondrial</fullName>
    </recommendedName>
</protein>
<dbReference type="SMART" id="SM00271">
    <property type="entry name" value="DnaJ"/>
    <property type="match status" value="1"/>
</dbReference>
<name>A0A5E8BER2_9ASCO</name>
<dbReference type="EMBL" id="CABVLU010000002">
    <property type="protein sequence ID" value="VVT49220.1"/>
    <property type="molecule type" value="Genomic_DNA"/>
</dbReference>
<dbReference type="GO" id="GO:0042026">
    <property type="term" value="P:protein refolding"/>
    <property type="evidence" value="ECO:0007669"/>
    <property type="project" value="TreeGrafter"/>
</dbReference>
<dbReference type="InterPro" id="IPR036869">
    <property type="entry name" value="J_dom_sf"/>
</dbReference>
<evidence type="ECO:0000256" key="7">
    <source>
        <dbReference type="PROSITE-ProRule" id="PRU00546"/>
    </source>
</evidence>
<dbReference type="InterPro" id="IPR012724">
    <property type="entry name" value="DnaJ"/>
</dbReference>
<dbReference type="GO" id="GO:0009408">
    <property type="term" value="P:response to heat"/>
    <property type="evidence" value="ECO:0007669"/>
    <property type="project" value="InterPro"/>
</dbReference>
<dbReference type="GO" id="GO:0031072">
    <property type="term" value="F:heat shock protein binding"/>
    <property type="evidence" value="ECO:0007669"/>
    <property type="project" value="InterPro"/>
</dbReference>
<dbReference type="Pfam" id="PF00684">
    <property type="entry name" value="DnaJ_CXXCXGXG"/>
    <property type="match status" value="1"/>
</dbReference>
<dbReference type="PANTHER" id="PTHR43096">
    <property type="entry name" value="DNAJ HOMOLOG 1, MITOCHONDRIAL-RELATED"/>
    <property type="match status" value="1"/>
</dbReference>
<evidence type="ECO:0000313" key="11">
    <source>
        <dbReference type="EMBL" id="VVT49220.1"/>
    </source>
</evidence>
<dbReference type="SUPFAM" id="SSF57938">
    <property type="entry name" value="DnaJ/Hsp40 cysteine-rich domain"/>
    <property type="match status" value="1"/>
</dbReference>
<dbReference type="CDD" id="cd06257">
    <property type="entry name" value="DnaJ"/>
    <property type="match status" value="1"/>
</dbReference>
<dbReference type="PROSITE" id="PS00636">
    <property type="entry name" value="DNAJ_1"/>
    <property type="match status" value="1"/>
</dbReference>
<feature type="region of interest" description="Disordered" evidence="8">
    <location>
        <begin position="415"/>
        <end position="451"/>
    </location>
</feature>
<evidence type="ECO:0000259" key="9">
    <source>
        <dbReference type="PROSITE" id="PS50076"/>
    </source>
</evidence>
<keyword evidence="12" id="KW-1185">Reference proteome</keyword>
<feature type="zinc finger region" description="CR-type" evidence="7">
    <location>
        <begin position="182"/>
        <end position="263"/>
    </location>
</feature>
<dbReference type="GO" id="GO:0008270">
    <property type="term" value="F:zinc ion binding"/>
    <property type="evidence" value="ECO:0007669"/>
    <property type="project" value="UniProtKB-KW"/>
</dbReference>
<gene>
    <name evidence="11" type="ORF">SAPINGB_P002162</name>
</gene>
<dbReference type="CDD" id="cd10747">
    <property type="entry name" value="DnaJ_C"/>
    <property type="match status" value="1"/>
</dbReference>
<organism evidence="11 12">
    <name type="scientific">Magnusiomyces paraingens</name>
    <dbReference type="NCBI Taxonomy" id="2606893"/>
    <lineage>
        <taxon>Eukaryota</taxon>
        <taxon>Fungi</taxon>
        <taxon>Dikarya</taxon>
        <taxon>Ascomycota</taxon>
        <taxon>Saccharomycotina</taxon>
        <taxon>Dipodascomycetes</taxon>
        <taxon>Dipodascales</taxon>
        <taxon>Dipodascaceae</taxon>
        <taxon>Magnusiomyces</taxon>
    </lineage>
</organism>
<dbReference type="GO" id="GO:0005524">
    <property type="term" value="F:ATP binding"/>
    <property type="evidence" value="ECO:0007669"/>
    <property type="project" value="InterPro"/>
</dbReference>
<evidence type="ECO:0000256" key="4">
    <source>
        <dbReference type="ARBA" id="ARBA00022833"/>
    </source>
</evidence>
<dbReference type="SUPFAM" id="SSF46565">
    <property type="entry name" value="Chaperone J-domain"/>
    <property type="match status" value="1"/>
</dbReference>
<evidence type="ECO:0000256" key="2">
    <source>
        <dbReference type="ARBA" id="ARBA00022737"/>
    </source>
</evidence>
<sequence length="479" mass="49734">MNPFRSTTIRAFHASAQMLFKDPYKVLGVSNSASAGEIKKAYYQLAKKYHPDVNKESGADEKFQDIQSAYEILSDADQKAKYDQFGAAAFDQSAGGGGHGPGGAGFGGDGPFNPFGGFGFGAGGGGGSAGPFSFHDIFNDAFGRGRGGGSGGGRGAARERMAYKGDDIEMATTITLEDVAQGTSKSISYSTVDDCGTCHGTGMKTGEKRKTCPSCHGTGTAMHVIQGGFQMASTCGTCGGTGVVIPKSAECGTCHAHGVVNNTRTVTIDIPAGIQDGARLRVAGGGDAPEVLADANVQRIRGDLYVRVKVAPHKVFQRSKSDLLYTTTVPFTTAALGGTIEVPMLDKKKIRLKVPQGAQSGMVITVNGAGLPIAGRGNSAKGDYKVSVNVNILKPTTATQTALLEALADAFGDSTARRVSPTWKPEPKADGGAGAEATEATDSSSDSSNKCEHPGFLKKLFNLVTQAHEKDQKAKKENQ</sequence>
<dbReference type="PRINTS" id="PR00625">
    <property type="entry name" value="JDOMAIN"/>
</dbReference>
<dbReference type="GeneID" id="43580982"/>
<proteinExistence type="inferred from homology"/>
<evidence type="ECO:0000256" key="3">
    <source>
        <dbReference type="ARBA" id="ARBA00022771"/>
    </source>
</evidence>
<evidence type="ECO:0000256" key="1">
    <source>
        <dbReference type="ARBA" id="ARBA00022723"/>
    </source>
</evidence>
<keyword evidence="4 7" id="KW-0862">Zinc</keyword>
<dbReference type="FunFam" id="2.60.260.20:FF:000005">
    <property type="entry name" value="Chaperone protein dnaJ 1, mitochondrial"/>
    <property type="match status" value="1"/>
</dbReference>
<evidence type="ECO:0000256" key="6">
    <source>
        <dbReference type="ARBA" id="ARBA00072890"/>
    </source>
</evidence>
<feature type="compositionally biased region" description="Low complexity" evidence="8">
    <location>
        <begin position="435"/>
        <end position="448"/>
    </location>
</feature>
<dbReference type="InterPro" id="IPR001305">
    <property type="entry name" value="HSP_DnaJ_Cys-rich_dom"/>
</dbReference>
<evidence type="ECO:0000256" key="8">
    <source>
        <dbReference type="SAM" id="MobiDB-lite"/>
    </source>
</evidence>
<dbReference type="Gene3D" id="1.10.287.110">
    <property type="entry name" value="DnaJ domain"/>
    <property type="match status" value="1"/>
</dbReference>
<dbReference type="AlphaFoldDB" id="A0A5E8BER2"/>
<accession>A0A5E8BER2</accession>
<evidence type="ECO:0000313" key="12">
    <source>
        <dbReference type="Proteomes" id="UP000398389"/>
    </source>
</evidence>
<dbReference type="PROSITE" id="PS51188">
    <property type="entry name" value="ZF_CR"/>
    <property type="match status" value="1"/>
</dbReference>
<dbReference type="SUPFAM" id="SSF49493">
    <property type="entry name" value="HSP40/DnaJ peptide-binding domain"/>
    <property type="match status" value="2"/>
</dbReference>
<keyword evidence="5" id="KW-0143">Chaperone</keyword>
<dbReference type="GO" id="GO:0005737">
    <property type="term" value="C:cytoplasm"/>
    <property type="evidence" value="ECO:0007669"/>
    <property type="project" value="TreeGrafter"/>
</dbReference>
<evidence type="ECO:0000259" key="10">
    <source>
        <dbReference type="PROSITE" id="PS51188"/>
    </source>
</evidence>
<dbReference type="CDD" id="cd10719">
    <property type="entry name" value="DnaJ_zf"/>
    <property type="match status" value="1"/>
</dbReference>
<keyword evidence="2" id="KW-0677">Repeat</keyword>
<dbReference type="Pfam" id="PF00226">
    <property type="entry name" value="DnaJ"/>
    <property type="match status" value="1"/>
</dbReference>
<dbReference type="InterPro" id="IPR008971">
    <property type="entry name" value="HSP40/DnaJ_pept-bd"/>
</dbReference>
<dbReference type="FunFam" id="2.10.230.10:FF:000001">
    <property type="entry name" value="DnaJ subfamily A member 2"/>
    <property type="match status" value="1"/>
</dbReference>
<dbReference type="RefSeq" id="XP_031852773.1">
    <property type="nucleotide sequence ID" value="XM_031996882.1"/>
</dbReference>
<reference evidence="11 12" key="1">
    <citation type="submission" date="2019-09" db="EMBL/GenBank/DDBJ databases">
        <authorList>
            <person name="Brejova B."/>
        </authorList>
    </citation>
    <scope>NUCLEOTIDE SEQUENCE [LARGE SCALE GENOMIC DNA]</scope>
</reference>
<keyword evidence="1 7" id="KW-0479">Metal-binding</keyword>
<feature type="domain" description="CR-type" evidence="10">
    <location>
        <begin position="182"/>
        <end position="263"/>
    </location>
</feature>
<dbReference type="Pfam" id="PF01556">
    <property type="entry name" value="DnaJ_C"/>
    <property type="match status" value="1"/>
</dbReference>
<feature type="domain" description="J" evidence="9">
    <location>
        <begin position="22"/>
        <end position="86"/>
    </location>
</feature>
<dbReference type="Proteomes" id="UP000398389">
    <property type="component" value="Unassembled WGS sequence"/>
</dbReference>
<dbReference type="OrthoDB" id="10256793at2759"/>
<dbReference type="Gene3D" id="2.60.260.20">
    <property type="entry name" value="Urease metallochaperone UreE, N-terminal domain"/>
    <property type="match status" value="2"/>
</dbReference>
<keyword evidence="3 7" id="KW-0863">Zinc-finger</keyword>
<dbReference type="HAMAP" id="MF_01152">
    <property type="entry name" value="DnaJ"/>
    <property type="match status" value="1"/>
</dbReference>
<dbReference type="PROSITE" id="PS50076">
    <property type="entry name" value="DNAJ_2"/>
    <property type="match status" value="1"/>
</dbReference>